<evidence type="ECO:0000259" key="5">
    <source>
        <dbReference type="PROSITE" id="PS50865"/>
    </source>
</evidence>
<dbReference type="GO" id="GO:0008270">
    <property type="term" value="F:zinc ion binding"/>
    <property type="evidence" value="ECO:0007669"/>
    <property type="project" value="UniProtKB-KW"/>
</dbReference>
<dbReference type="AlphaFoldDB" id="A0A428QTG4"/>
<dbReference type="EMBL" id="NKCI01000016">
    <property type="protein sequence ID" value="RSL68592.1"/>
    <property type="molecule type" value="Genomic_DNA"/>
</dbReference>
<dbReference type="Gene3D" id="6.10.140.2220">
    <property type="match status" value="1"/>
</dbReference>
<feature type="domain" description="MYND-type" evidence="5">
    <location>
        <begin position="14"/>
        <end position="54"/>
    </location>
</feature>
<evidence type="ECO:0000256" key="3">
    <source>
        <dbReference type="ARBA" id="ARBA00022833"/>
    </source>
</evidence>
<dbReference type="OrthoDB" id="5952526at2759"/>
<evidence type="ECO:0000313" key="6">
    <source>
        <dbReference type="EMBL" id="RSL68592.1"/>
    </source>
</evidence>
<dbReference type="Pfam" id="PF01753">
    <property type="entry name" value="zf-MYND"/>
    <property type="match status" value="1"/>
</dbReference>
<name>A0A428QTG4_9HYPO</name>
<dbReference type="PROSITE" id="PS50865">
    <property type="entry name" value="ZF_MYND_2"/>
    <property type="match status" value="1"/>
</dbReference>
<proteinExistence type="predicted"/>
<protein>
    <recommendedName>
        <fullName evidence="5">MYND-type domain-containing protein</fullName>
    </recommendedName>
</protein>
<evidence type="ECO:0000256" key="4">
    <source>
        <dbReference type="PROSITE-ProRule" id="PRU00134"/>
    </source>
</evidence>
<gene>
    <name evidence="6" type="ORF">CEP54_002660</name>
</gene>
<dbReference type="PROSITE" id="PS01360">
    <property type="entry name" value="ZF_MYND_1"/>
    <property type="match status" value="1"/>
</dbReference>
<keyword evidence="1" id="KW-0479">Metal-binding</keyword>
<evidence type="ECO:0000256" key="2">
    <source>
        <dbReference type="ARBA" id="ARBA00022771"/>
    </source>
</evidence>
<accession>A0A428QTG4</accession>
<organism evidence="6 7">
    <name type="scientific">Fusarium duplospermum</name>
    <dbReference type="NCBI Taxonomy" id="1325734"/>
    <lineage>
        <taxon>Eukaryota</taxon>
        <taxon>Fungi</taxon>
        <taxon>Dikarya</taxon>
        <taxon>Ascomycota</taxon>
        <taxon>Pezizomycotina</taxon>
        <taxon>Sordariomycetes</taxon>
        <taxon>Hypocreomycetidae</taxon>
        <taxon>Hypocreales</taxon>
        <taxon>Nectriaceae</taxon>
        <taxon>Fusarium</taxon>
        <taxon>Fusarium solani species complex</taxon>
    </lineage>
</organism>
<dbReference type="InterPro" id="IPR002893">
    <property type="entry name" value="Znf_MYND"/>
</dbReference>
<evidence type="ECO:0000256" key="1">
    <source>
        <dbReference type="ARBA" id="ARBA00022723"/>
    </source>
</evidence>
<keyword evidence="3" id="KW-0862">Zinc</keyword>
<evidence type="ECO:0000313" key="7">
    <source>
        <dbReference type="Proteomes" id="UP000288168"/>
    </source>
</evidence>
<sequence length="356" mass="39814">MCSPRSCTLSPRACGACGKREYLLKFLRCPGCQVVYYCGRDHQVEDQIFHKEKCDEAKKARVLLEQEEKAVRDYPGGGLLPDNIFENCVGHFWGIVVTRDYMCARYQLANTLLSAFGGSGGLVDAVQTALDHFLDMLRLSRSDEMGVRNVVPALLIRLNKDQEAYDFVRWYATTGDPDHCDWDDLNLPYLNIKDADVLEAPAEKWVNSRWIDLSHVVAVILIKVRTLLDLQAALGIASRAFQALVPDEIIGLVRKQLVGSIVQSRPGILNGGTEGIAHRVETIKGQIRDLYEAVNEYNPYFWQLMLDHSVEAAATRPSHYSPKSEEEACLCVGKSLASWLETPGSFDVMRSVSQTA</sequence>
<reference evidence="6 7" key="1">
    <citation type="submission" date="2017-06" db="EMBL/GenBank/DDBJ databases">
        <title>Comparative genomic analysis of Ambrosia Fusariam Clade fungi.</title>
        <authorList>
            <person name="Stajich J.E."/>
            <person name="Carrillo J."/>
            <person name="Kijimoto T."/>
            <person name="Eskalen A."/>
            <person name="O'Donnell K."/>
            <person name="Kasson M."/>
        </authorList>
    </citation>
    <scope>NUCLEOTIDE SEQUENCE [LARGE SCALE GENOMIC DNA]</scope>
    <source>
        <strain evidence="6 7">NRRL62584</strain>
    </source>
</reference>
<keyword evidence="2 4" id="KW-0863">Zinc-finger</keyword>
<dbReference type="Proteomes" id="UP000288168">
    <property type="component" value="Unassembled WGS sequence"/>
</dbReference>
<comment type="caution">
    <text evidence="6">The sequence shown here is derived from an EMBL/GenBank/DDBJ whole genome shotgun (WGS) entry which is preliminary data.</text>
</comment>
<dbReference type="SUPFAM" id="SSF144232">
    <property type="entry name" value="HIT/MYND zinc finger-like"/>
    <property type="match status" value="1"/>
</dbReference>
<keyword evidence="7" id="KW-1185">Reference proteome</keyword>